<evidence type="ECO:0000256" key="4">
    <source>
        <dbReference type="ARBA" id="ARBA00022833"/>
    </source>
</evidence>
<feature type="compositionally biased region" description="Polar residues" evidence="7">
    <location>
        <begin position="1007"/>
        <end position="1023"/>
    </location>
</feature>
<dbReference type="GeneID" id="101893649"/>
<feature type="compositionally biased region" description="Acidic residues" evidence="7">
    <location>
        <begin position="988"/>
        <end position="1006"/>
    </location>
</feature>
<evidence type="ECO:0000313" key="9">
    <source>
        <dbReference type="Proteomes" id="UP001652621"/>
    </source>
</evidence>
<dbReference type="PANTHER" id="PTHR24379:SF127">
    <property type="entry name" value="BLOODY FINGERS-RELATED"/>
    <property type="match status" value="1"/>
</dbReference>
<feature type="domain" description="C2H2-type" evidence="8">
    <location>
        <begin position="538"/>
        <end position="566"/>
    </location>
</feature>
<feature type="domain" description="C2H2-type" evidence="8">
    <location>
        <begin position="1330"/>
        <end position="1357"/>
    </location>
</feature>
<feature type="compositionally biased region" description="Basic and acidic residues" evidence="7">
    <location>
        <begin position="228"/>
        <end position="237"/>
    </location>
</feature>
<feature type="domain" description="C2H2-type" evidence="8">
    <location>
        <begin position="1229"/>
        <end position="1256"/>
    </location>
</feature>
<name>A0ABM3UYB2_MUSDO</name>
<dbReference type="PANTHER" id="PTHR24379">
    <property type="entry name" value="KRAB AND ZINC FINGER DOMAIN-CONTAINING"/>
    <property type="match status" value="1"/>
</dbReference>
<dbReference type="SMART" id="SM00868">
    <property type="entry name" value="zf-AD"/>
    <property type="match status" value="1"/>
</dbReference>
<dbReference type="Pfam" id="PF00096">
    <property type="entry name" value="zf-C2H2"/>
    <property type="match status" value="4"/>
</dbReference>
<feature type="domain" description="C2H2-type" evidence="8">
    <location>
        <begin position="1286"/>
        <end position="1314"/>
    </location>
</feature>
<feature type="compositionally biased region" description="Polar residues" evidence="7">
    <location>
        <begin position="7"/>
        <end position="22"/>
    </location>
</feature>
<feature type="domain" description="C2H2-type" evidence="8">
    <location>
        <begin position="470"/>
        <end position="498"/>
    </location>
</feature>
<dbReference type="Gene3D" id="3.40.1800.20">
    <property type="match status" value="1"/>
</dbReference>
<evidence type="ECO:0000313" key="10">
    <source>
        <dbReference type="RefSeq" id="XP_058978525.1"/>
    </source>
</evidence>
<feature type="compositionally biased region" description="Low complexity" evidence="7">
    <location>
        <begin position="132"/>
        <end position="141"/>
    </location>
</feature>
<dbReference type="InterPro" id="IPR013087">
    <property type="entry name" value="Znf_C2H2_type"/>
</dbReference>
<dbReference type="Pfam" id="PF13912">
    <property type="entry name" value="zf-C2H2_6"/>
    <property type="match status" value="2"/>
</dbReference>
<dbReference type="SMART" id="SM00355">
    <property type="entry name" value="ZnF_C2H2"/>
    <property type="match status" value="17"/>
</dbReference>
<keyword evidence="1" id="KW-0479">Metal-binding</keyword>
<evidence type="ECO:0000256" key="7">
    <source>
        <dbReference type="SAM" id="MobiDB-lite"/>
    </source>
</evidence>
<feature type="domain" description="C2H2-type" evidence="8">
    <location>
        <begin position="1196"/>
        <end position="1223"/>
    </location>
</feature>
<proteinExistence type="predicted"/>
<keyword evidence="6" id="KW-0175">Coiled coil</keyword>
<dbReference type="SUPFAM" id="SSF57667">
    <property type="entry name" value="beta-beta-alpha zinc fingers"/>
    <property type="match status" value="6"/>
</dbReference>
<feature type="region of interest" description="Disordered" evidence="7">
    <location>
        <begin position="972"/>
        <end position="1076"/>
    </location>
</feature>
<keyword evidence="4" id="KW-0862">Zinc</keyword>
<dbReference type="PROSITE" id="PS50157">
    <property type="entry name" value="ZINC_FINGER_C2H2_2"/>
    <property type="match status" value="13"/>
</dbReference>
<dbReference type="InterPro" id="IPR012934">
    <property type="entry name" value="Znf_AD"/>
</dbReference>
<feature type="compositionally biased region" description="Polar residues" evidence="7">
    <location>
        <begin position="184"/>
        <end position="197"/>
    </location>
</feature>
<evidence type="ECO:0000259" key="8">
    <source>
        <dbReference type="PROSITE" id="PS50157"/>
    </source>
</evidence>
<dbReference type="InterPro" id="IPR003656">
    <property type="entry name" value="Znf_BED"/>
</dbReference>
<gene>
    <name evidence="10" type="primary">LOC101893649</name>
</gene>
<feature type="compositionally biased region" description="Basic and acidic residues" evidence="7">
    <location>
        <begin position="73"/>
        <end position="86"/>
    </location>
</feature>
<dbReference type="Gene3D" id="3.30.160.60">
    <property type="entry name" value="Classic Zinc Finger"/>
    <property type="match status" value="7"/>
</dbReference>
<keyword evidence="3 5" id="KW-0863">Zinc-finger</keyword>
<keyword evidence="9" id="KW-1185">Reference proteome</keyword>
<feature type="domain" description="C2H2-type" evidence="8">
    <location>
        <begin position="1258"/>
        <end position="1285"/>
    </location>
</feature>
<feature type="compositionally biased region" description="Basic and acidic residues" evidence="7">
    <location>
        <begin position="978"/>
        <end position="987"/>
    </location>
</feature>
<organism evidence="9 10">
    <name type="scientific">Musca domestica</name>
    <name type="common">House fly</name>
    <dbReference type="NCBI Taxonomy" id="7370"/>
    <lineage>
        <taxon>Eukaryota</taxon>
        <taxon>Metazoa</taxon>
        <taxon>Ecdysozoa</taxon>
        <taxon>Arthropoda</taxon>
        <taxon>Hexapoda</taxon>
        <taxon>Insecta</taxon>
        <taxon>Pterygota</taxon>
        <taxon>Neoptera</taxon>
        <taxon>Endopterygota</taxon>
        <taxon>Diptera</taxon>
        <taxon>Brachycera</taxon>
        <taxon>Muscomorpha</taxon>
        <taxon>Muscoidea</taxon>
        <taxon>Muscidae</taxon>
        <taxon>Musca</taxon>
    </lineage>
</organism>
<evidence type="ECO:0000256" key="2">
    <source>
        <dbReference type="ARBA" id="ARBA00022737"/>
    </source>
</evidence>
<evidence type="ECO:0000256" key="6">
    <source>
        <dbReference type="SAM" id="Coils"/>
    </source>
</evidence>
<dbReference type="InterPro" id="IPR036236">
    <property type="entry name" value="Znf_C2H2_sf"/>
</dbReference>
<evidence type="ECO:0000256" key="5">
    <source>
        <dbReference type="PROSITE-ProRule" id="PRU00042"/>
    </source>
</evidence>
<protein>
    <submittedName>
        <fullName evidence="10">Zinc finger protein 423-like</fullName>
    </submittedName>
</protein>
<feature type="domain" description="C2H2-type" evidence="8">
    <location>
        <begin position="567"/>
        <end position="594"/>
    </location>
</feature>
<feature type="domain" description="C2H2-type" evidence="8">
    <location>
        <begin position="668"/>
        <end position="696"/>
    </location>
</feature>
<sequence length="1395" mass="161859">MAPNVHSHLSPTNEPVKNQNDPGASENLAPNLRSPVSATKEPAKNPQQMATIIHSHLSATNEPNVSASGNQTHDSHPSNIENKEDLANMAPNVKTHLPPDIGLAKRQRRHSPLSNDGEPENAHHQDSDESGDFSSSASEWSGGEEQEEEDSNTPSNASASDGSSDDELPLAEYKQKKNPGNLGKSLQENTMARGSNENPRKSPAFEQENGHKTAYDFDMSDEENLTVSERRSTKAQREISGQDVQSQNKIYKTAYDFDEIDSEIGNEISYSGEPFSTNDKPLKTALDFDKLDEDMKEEPPEEEGQIQGILSSQTIADKAGGEIPRRNYIESLEDMFENDSKQELPYNIRQFPAAYKFDFSDDETSGDETYFNKSENQLGAKSKRPLKTSYKKHLKRPATREEYDDLIAKWRPSLECRICKATCGRFQQLQQHFADHHPDDECYVECCQLQLGYRYKIEKHIYYHRVEGAFKCEVCFEIFTSKYKLGSHLVQRHAAGGEPKPKEILKCNICGKEYATQCRLHTHLKYCDGSEVPEPGRAKCKDCGKSYRSQLFLELHRRKHHRNKKTFPCPVCDKLFASKHTLHYHSFTHATERKFVCWVCQRTFKVPCILRGHFKHCHVEEYKEKMRKIKELRNTKKTYKCDQCDKVYQTSMALKEHKAQHEGISALYKCKYCSKEYKYSSNLSAHVQRVHPTKYQPRAKKSKKSKKSKNKMKSEIVCRLCLESCNNGYCDLYNQDVQKDFLTSTNEIFDMVKNYFSDEFLNMDYNRHLRKLCIQCWQYIDEFHKFQESIILLHTMKMPEVIETVVVDENKSYPEPEVPIKMEEFTSCEPDTLEEGTEIRDNVEANVNVCIIKHENETQKFTTPEIKSEFPEENIGDLDSGSVNEIPMTENKQKRKTLKVRTFLPETPEIESGSFESPDGNSLSYLQFNPEGLRTAYDYDISSDEEIRKEHENSLVEISDYIAYARDGISKTPLDFNESERNIKQEPETDDYTSNDEFDDKSDEDFNISNVSKDLSDTESSIGESLKDRPKKQSKIGREKSNQFPATHKSDLPITLTSDEENCRSLENPTSPKSKKRTKFSYRKYLKRPETREEYDDLIAQWRPSLICRVCSATCSRYTQLEQHFTEQHANEECYVECCQLQLRYRYEIEEHIYYHRVDAFKCEICFKFYTSKGPLQVHLFQRHGLGEECKPRESAKCPDCGKEYASQYRLRIHQNYCEGEEGRETRRYTCPDCGAAYKSKYVMKSHRNHHHQARGLSRCPICDKMLTTKSEVTRHLRTHSSERKYVCQVCQDAFTNPDMLRSHFRRIHVEEYKEHQKKKKELRNVKKTYKCDQCDKVYQSPMALKEHKAQHEGIRALYKCKYCTKEYKYSSNMAAHVQRVHPTKYAGNVKKSKK</sequence>
<feature type="domain" description="C2H2-type" evidence="8">
    <location>
        <begin position="639"/>
        <end position="666"/>
    </location>
</feature>
<dbReference type="Pfam" id="PF02892">
    <property type="entry name" value="zf-BED"/>
    <property type="match status" value="1"/>
</dbReference>
<feature type="compositionally biased region" description="Acidic residues" evidence="7">
    <location>
        <begin position="142"/>
        <end position="151"/>
    </location>
</feature>
<evidence type="ECO:0000256" key="1">
    <source>
        <dbReference type="ARBA" id="ARBA00022723"/>
    </source>
</evidence>
<dbReference type="RefSeq" id="XP_058978525.1">
    <property type="nucleotide sequence ID" value="XM_059122542.1"/>
</dbReference>
<keyword evidence="2" id="KW-0677">Repeat</keyword>
<feature type="region of interest" description="Disordered" evidence="7">
    <location>
        <begin position="689"/>
        <end position="710"/>
    </location>
</feature>
<reference evidence="10" key="1">
    <citation type="submission" date="2025-08" db="UniProtKB">
        <authorList>
            <consortium name="RefSeq"/>
        </authorList>
    </citation>
    <scope>IDENTIFICATION</scope>
    <source>
        <strain evidence="10">Aabys</strain>
        <tissue evidence="10">Whole body</tissue>
    </source>
</reference>
<feature type="region of interest" description="Disordered" evidence="7">
    <location>
        <begin position="1"/>
        <end position="245"/>
    </location>
</feature>
<accession>A0ABM3UYB2</accession>
<feature type="domain" description="C2H2-type" evidence="8">
    <location>
        <begin position="505"/>
        <end position="533"/>
    </location>
</feature>
<feature type="coiled-coil region" evidence="6">
    <location>
        <begin position="1306"/>
        <end position="1333"/>
    </location>
</feature>
<evidence type="ECO:0000256" key="3">
    <source>
        <dbReference type="ARBA" id="ARBA00022771"/>
    </source>
</evidence>
<dbReference type="PROSITE" id="PS00028">
    <property type="entry name" value="ZINC_FINGER_C2H2_1"/>
    <property type="match status" value="13"/>
</dbReference>
<feature type="domain" description="C2H2-type" evidence="8">
    <location>
        <begin position="1359"/>
        <end position="1387"/>
    </location>
</feature>
<feature type="domain" description="C2H2-type" evidence="8">
    <location>
        <begin position="595"/>
        <end position="623"/>
    </location>
</feature>
<dbReference type="SMART" id="SM00614">
    <property type="entry name" value="ZnF_BED"/>
    <property type="match status" value="2"/>
</dbReference>
<dbReference type="Proteomes" id="UP001652621">
    <property type="component" value="Unplaced"/>
</dbReference>
<feature type="compositionally biased region" description="Polar residues" evidence="7">
    <location>
        <begin position="57"/>
        <end position="72"/>
    </location>
</feature>